<proteinExistence type="predicted"/>
<name>A0A2L2LLI5_AGRTU</name>
<accession>A0A2L2LLI5</accession>
<dbReference type="AlphaFoldDB" id="A0A2L2LLI5"/>
<sequence length="31" mass="3436">MGPAADRGVMLGQDFENLRNYRIVADKLTPS</sequence>
<dbReference type="KEGG" id="atf:Ach5_51140"/>
<geneLocation type="plasmid" evidence="2">
    <name>pti1d1609</name>
</geneLocation>
<reference evidence="1 2" key="1">
    <citation type="submission" date="2018-02" db="EMBL/GenBank/DDBJ databases">
        <title>Complete genome sequence of Agrobacterium tumefaciens 1D1609.</title>
        <authorList>
            <person name="Cho S.-T."/>
            <person name="Haryono M."/>
            <person name="Chang H.-H."/>
            <person name="Santos M.N."/>
            <person name="Lai E.-M."/>
            <person name="Kuo C.-H."/>
        </authorList>
    </citation>
    <scope>NUCLEOTIDE SEQUENCE [LARGE SCALE GENOMIC DNA]</scope>
    <source>
        <strain evidence="1 2">1D1609</strain>
        <plasmid evidence="2">Plasmid pti1d1609</plasmid>
    </source>
</reference>
<gene>
    <name evidence="1" type="ORF">At1D1609_51600</name>
</gene>
<dbReference type="EMBL" id="CP026926">
    <property type="protein sequence ID" value="AVH45194.1"/>
    <property type="molecule type" value="Genomic_DNA"/>
</dbReference>
<evidence type="ECO:0000313" key="1">
    <source>
        <dbReference type="EMBL" id="AVH45194.1"/>
    </source>
</evidence>
<protein>
    <submittedName>
        <fullName evidence="1">Uncharacterized protein</fullName>
    </submittedName>
</protein>
<evidence type="ECO:0000313" key="2">
    <source>
        <dbReference type="Proteomes" id="UP000237717"/>
    </source>
</evidence>
<organism evidence="1 2">
    <name type="scientific">Agrobacterium tumefaciens</name>
    <dbReference type="NCBI Taxonomy" id="358"/>
    <lineage>
        <taxon>Bacteria</taxon>
        <taxon>Pseudomonadati</taxon>
        <taxon>Pseudomonadota</taxon>
        <taxon>Alphaproteobacteria</taxon>
        <taxon>Hyphomicrobiales</taxon>
        <taxon>Rhizobiaceae</taxon>
        <taxon>Rhizobium/Agrobacterium group</taxon>
        <taxon>Agrobacterium</taxon>
        <taxon>Agrobacterium tumefaciens complex</taxon>
    </lineage>
</organism>
<keyword evidence="1" id="KW-0614">Plasmid</keyword>
<accession>A0AA86G2F9</accession>
<dbReference type="Proteomes" id="UP000237717">
    <property type="component" value="Plasmid pTi1D1609"/>
</dbReference>